<dbReference type="Gene3D" id="3.60.21.10">
    <property type="match status" value="1"/>
</dbReference>
<dbReference type="Pfam" id="PF00149">
    <property type="entry name" value="Metallophos"/>
    <property type="match status" value="1"/>
</dbReference>
<dbReference type="FunFam" id="3.60.21.10:FF:000007">
    <property type="entry name" value="Serine/threonine-protein phosphatase"/>
    <property type="match status" value="1"/>
</dbReference>
<dbReference type="EMBL" id="SUNJ01001314">
    <property type="protein sequence ID" value="TPP66876.1"/>
    <property type="molecule type" value="Genomic_DNA"/>
</dbReference>
<evidence type="ECO:0000313" key="12">
    <source>
        <dbReference type="Proteomes" id="UP000316759"/>
    </source>
</evidence>
<organism evidence="11 12">
    <name type="scientific">Fasciola gigantica</name>
    <name type="common">Giant liver fluke</name>
    <dbReference type="NCBI Taxonomy" id="46835"/>
    <lineage>
        <taxon>Eukaryota</taxon>
        <taxon>Metazoa</taxon>
        <taxon>Spiralia</taxon>
        <taxon>Lophotrochozoa</taxon>
        <taxon>Platyhelminthes</taxon>
        <taxon>Trematoda</taxon>
        <taxon>Digenea</taxon>
        <taxon>Plagiorchiida</taxon>
        <taxon>Echinostomata</taxon>
        <taxon>Echinostomatoidea</taxon>
        <taxon>Fasciolidae</taxon>
        <taxon>Fasciola</taxon>
    </lineage>
</organism>
<dbReference type="GO" id="GO:0004722">
    <property type="term" value="F:protein serine/threonine phosphatase activity"/>
    <property type="evidence" value="ECO:0007669"/>
    <property type="project" value="UniProtKB-EC"/>
</dbReference>
<dbReference type="AlphaFoldDB" id="A0A504Z2C7"/>
<dbReference type="InterPro" id="IPR006186">
    <property type="entry name" value="Ser/Thr-sp_prot-phosphatase"/>
</dbReference>
<gene>
    <name evidence="11" type="ORF">FGIG_06127</name>
</gene>
<evidence type="ECO:0000256" key="4">
    <source>
        <dbReference type="ARBA" id="ARBA00022801"/>
    </source>
</evidence>
<dbReference type="Proteomes" id="UP000316759">
    <property type="component" value="Unassembled WGS sequence"/>
</dbReference>
<reference evidence="11 12" key="1">
    <citation type="submission" date="2019-04" db="EMBL/GenBank/DDBJ databases">
        <title>Annotation for the trematode Fasciola gigantica.</title>
        <authorList>
            <person name="Choi Y.-J."/>
        </authorList>
    </citation>
    <scope>NUCLEOTIDE SEQUENCE [LARGE SCALE GENOMIC DNA]</scope>
    <source>
        <strain evidence="11">Uganda_cow_1</strain>
    </source>
</reference>
<evidence type="ECO:0000256" key="3">
    <source>
        <dbReference type="ARBA" id="ARBA00022723"/>
    </source>
</evidence>
<dbReference type="OrthoDB" id="1930084at2759"/>
<dbReference type="PRINTS" id="PR00114">
    <property type="entry name" value="STPHPHTASE"/>
</dbReference>
<dbReference type="InterPro" id="IPR031675">
    <property type="entry name" value="STPPase_N"/>
</dbReference>
<dbReference type="EC" id="3.1.3.16" evidence="9"/>
<evidence type="ECO:0000256" key="9">
    <source>
        <dbReference type="RuleBase" id="RU004273"/>
    </source>
</evidence>
<dbReference type="SUPFAM" id="SSF56300">
    <property type="entry name" value="Metallo-dependent phosphatases"/>
    <property type="match status" value="1"/>
</dbReference>
<evidence type="ECO:0000256" key="1">
    <source>
        <dbReference type="ARBA" id="ARBA00001936"/>
    </source>
</evidence>
<evidence type="ECO:0000313" key="11">
    <source>
        <dbReference type="EMBL" id="TPP66876.1"/>
    </source>
</evidence>
<dbReference type="STRING" id="46835.A0A504Z2C7"/>
<evidence type="ECO:0000256" key="5">
    <source>
        <dbReference type="ARBA" id="ARBA00022912"/>
    </source>
</evidence>
<dbReference type="InterPro" id="IPR050341">
    <property type="entry name" value="PP1_catalytic_subunit"/>
</dbReference>
<proteinExistence type="inferred from homology"/>
<comment type="caution">
    <text evidence="11">The sequence shown here is derived from an EMBL/GenBank/DDBJ whole genome shotgun (WGS) entry which is preliminary data.</text>
</comment>
<dbReference type="GO" id="GO:0005634">
    <property type="term" value="C:nucleus"/>
    <property type="evidence" value="ECO:0007669"/>
    <property type="project" value="TreeGrafter"/>
</dbReference>
<dbReference type="GO" id="GO:0005737">
    <property type="term" value="C:cytoplasm"/>
    <property type="evidence" value="ECO:0007669"/>
    <property type="project" value="TreeGrafter"/>
</dbReference>
<evidence type="ECO:0000256" key="6">
    <source>
        <dbReference type="ARBA" id="ARBA00023211"/>
    </source>
</evidence>
<dbReference type="PANTHER" id="PTHR11668">
    <property type="entry name" value="SERINE/THREONINE PROTEIN PHOSPHATASE"/>
    <property type="match status" value="1"/>
</dbReference>
<dbReference type="PROSITE" id="PS00125">
    <property type="entry name" value="SER_THR_PHOSPHATASE"/>
    <property type="match status" value="1"/>
</dbReference>
<dbReference type="CDD" id="cd07414">
    <property type="entry name" value="MPP_PP1_PPKL"/>
    <property type="match status" value="1"/>
</dbReference>
<dbReference type="InterPro" id="IPR029052">
    <property type="entry name" value="Metallo-depent_PP-like"/>
</dbReference>
<accession>A0A504Z2C7</accession>
<name>A0A504Z2C7_FASGI</name>
<evidence type="ECO:0000256" key="8">
    <source>
        <dbReference type="ARBA" id="ARBA00048336"/>
    </source>
</evidence>
<dbReference type="Pfam" id="PF16891">
    <property type="entry name" value="STPPase_N"/>
    <property type="match status" value="1"/>
</dbReference>
<protein>
    <recommendedName>
        <fullName evidence="9">Serine/threonine-protein phosphatase</fullName>
        <ecNumber evidence="9">3.1.3.16</ecNumber>
    </recommendedName>
</protein>
<dbReference type="InterPro" id="IPR004843">
    <property type="entry name" value="Calcineurin-like_PHP"/>
</dbReference>
<keyword evidence="12" id="KW-1185">Reference proteome</keyword>
<dbReference type="GO" id="GO:0046872">
    <property type="term" value="F:metal ion binding"/>
    <property type="evidence" value="ECO:0007669"/>
    <property type="project" value="UniProtKB-KW"/>
</dbReference>
<comment type="cofactor">
    <cofactor evidence="1">
        <name>Mn(2+)</name>
        <dbReference type="ChEBI" id="CHEBI:29035"/>
    </cofactor>
</comment>
<comment type="similarity">
    <text evidence="2">Belongs to the PPP phosphatase family. PP-1 subfamily.</text>
</comment>
<feature type="domain" description="Serine/threonine specific protein phosphatases" evidence="10">
    <location>
        <begin position="121"/>
        <end position="126"/>
    </location>
</feature>
<evidence type="ECO:0000256" key="2">
    <source>
        <dbReference type="ARBA" id="ARBA00005333"/>
    </source>
</evidence>
<keyword evidence="6" id="KW-0464">Manganese</keyword>
<sequence>MAGDDKLNIDSIIARLLEVRRIRPGKNVQLNEAEIRGLCLKSREIFLSQPILLELEAPLKICGDIHGQYYDLLRLFEYGAFPPEANYLFLGDYVDRGKQSLETICLLLAYKIKYPENFFLLRGNHECASINRIYGFYDECKRRYNIKLWKTFTDCFNCLPIVAIIDEKIFCCHGGLSPDLQTMEQIRRIMRPTDVPEQGLLCDLLWSDPDKDVSGWGENDRGVSFTFGPDVVAKFLHKHDLDLICRAHQVCESSYRTKSFILSPQVVEDGYEFFAKRQLVTLFSAPNYCGEFDNAGAMMSVDDTLLCSFQILRPAEKKKYYVGVAPGSRPITPPRGAKAKGKT</sequence>
<comment type="catalytic activity">
    <reaction evidence="7">
        <text>O-phospho-L-seryl-[protein] + H2O = L-seryl-[protein] + phosphate</text>
        <dbReference type="Rhea" id="RHEA:20629"/>
        <dbReference type="Rhea" id="RHEA-COMP:9863"/>
        <dbReference type="Rhea" id="RHEA-COMP:11604"/>
        <dbReference type="ChEBI" id="CHEBI:15377"/>
        <dbReference type="ChEBI" id="CHEBI:29999"/>
        <dbReference type="ChEBI" id="CHEBI:43474"/>
        <dbReference type="ChEBI" id="CHEBI:83421"/>
        <dbReference type="EC" id="3.1.3.16"/>
    </reaction>
</comment>
<dbReference type="SMART" id="SM00156">
    <property type="entry name" value="PP2Ac"/>
    <property type="match status" value="1"/>
</dbReference>
<evidence type="ECO:0000259" key="10">
    <source>
        <dbReference type="PROSITE" id="PS00125"/>
    </source>
</evidence>
<dbReference type="PANTHER" id="PTHR11668:SF300">
    <property type="entry name" value="SERINE_THREONINE-PROTEIN PHOSPHATASE"/>
    <property type="match status" value="1"/>
</dbReference>
<evidence type="ECO:0000256" key="7">
    <source>
        <dbReference type="ARBA" id="ARBA00047761"/>
    </source>
</evidence>
<keyword evidence="3" id="KW-0479">Metal-binding</keyword>
<comment type="catalytic activity">
    <reaction evidence="8 9">
        <text>O-phospho-L-threonyl-[protein] + H2O = L-threonyl-[protein] + phosphate</text>
        <dbReference type="Rhea" id="RHEA:47004"/>
        <dbReference type="Rhea" id="RHEA-COMP:11060"/>
        <dbReference type="Rhea" id="RHEA-COMP:11605"/>
        <dbReference type="ChEBI" id="CHEBI:15377"/>
        <dbReference type="ChEBI" id="CHEBI:30013"/>
        <dbReference type="ChEBI" id="CHEBI:43474"/>
        <dbReference type="ChEBI" id="CHEBI:61977"/>
        <dbReference type="EC" id="3.1.3.16"/>
    </reaction>
</comment>
<keyword evidence="5" id="KW-0904">Protein phosphatase</keyword>
<keyword evidence="4 9" id="KW-0378">Hydrolase</keyword>